<sequence length="512" mass="55553">MITDINSLISNQGRTPLASSTTSSIGTLSKLSSELKLIEGIHPIQITSVKNSQSGQQPTQLIGITQSDKQLTLLNSTPSSSFKAGDKGSLVIEGNRATLTVQSSPQSQLTSSGVTPTQSPIPRSSANVYQSNSPQPPNTAQTGPQASPQQQAKFSAEVAIASRPITLTVISTPQQSHSLPTAPAARESFSATVSDGQNSFILNTKHPLKLGESVQVMVDRKGQLQLYPSAPAQTREAVITDALKQSLPKQISSQEFTGMLRQLSALQQSGAVLPEKVSAALDQLVRQLPNLQTLTQSPEALKQAIQTSGLFSESNLANSNLLAKDVKLNLTRLDGAANEAKSFVQPTLPAAQQQALNMVAGAVEHITTNQLRNIVETAQQDGQTLPLNIALPIKDQRGTSMVNIRIDKDGPEHENDAQKHERRWLVQLKFEFEETGRFEARMSVQGQKVGIIFAVEAPETEQQIKANLQELKDNLRQKNVEIETLECFITKFNESTKRDVADQPQRLIDVRT</sequence>
<dbReference type="Proteomes" id="UP000254326">
    <property type="component" value="Unassembled WGS sequence"/>
</dbReference>
<feature type="domain" description="Flagellar hook-length control protein-like C-terminal" evidence="3">
    <location>
        <begin position="416"/>
        <end position="489"/>
    </location>
</feature>
<organism evidence="4 5">
    <name type="scientific">Marinomonas piezotolerans</name>
    <dbReference type="NCBI Taxonomy" id="2213058"/>
    <lineage>
        <taxon>Bacteria</taxon>
        <taxon>Pseudomonadati</taxon>
        <taxon>Pseudomonadota</taxon>
        <taxon>Gammaproteobacteria</taxon>
        <taxon>Oceanospirillales</taxon>
        <taxon>Oceanospirillaceae</taxon>
        <taxon>Marinomonas</taxon>
    </lineage>
</organism>
<keyword evidence="1" id="KW-0175">Coiled coil</keyword>
<accession>A0A370U767</accession>
<dbReference type="InterPro" id="IPR038610">
    <property type="entry name" value="FliK-like_C_sf"/>
</dbReference>
<evidence type="ECO:0000256" key="2">
    <source>
        <dbReference type="SAM" id="MobiDB-lite"/>
    </source>
</evidence>
<evidence type="ECO:0000259" key="3">
    <source>
        <dbReference type="Pfam" id="PF02120"/>
    </source>
</evidence>
<dbReference type="InterPro" id="IPR021136">
    <property type="entry name" value="Flagellar_hook_control-like_C"/>
</dbReference>
<reference evidence="4 5" key="1">
    <citation type="submission" date="2018-06" db="EMBL/GenBank/DDBJ databases">
        <title>Marinomonas sp. YLB-05 draft genome sequence.</title>
        <authorList>
            <person name="Yu L."/>
            <person name="Tang X."/>
        </authorList>
    </citation>
    <scope>NUCLEOTIDE SEQUENCE [LARGE SCALE GENOMIC DNA]</scope>
    <source>
        <strain evidence="4 5">YLB-05</strain>
    </source>
</reference>
<evidence type="ECO:0000256" key="1">
    <source>
        <dbReference type="SAM" id="Coils"/>
    </source>
</evidence>
<dbReference type="RefSeq" id="WP_115468548.1">
    <property type="nucleotide sequence ID" value="NZ_QKRA01000006.1"/>
</dbReference>
<evidence type="ECO:0000313" key="5">
    <source>
        <dbReference type="Proteomes" id="UP000254326"/>
    </source>
</evidence>
<dbReference type="EMBL" id="QKRA01000006">
    <property type="protein sequence ID" value="RDL43630.1"/>
    <property type="molecule type" value="Genomic_DNA"/>
</dbReference>
<feature type="region of interest" description="Disordered" evidence="2">
    <location>
        <begin position="100"/>
        <end position="154"/>
    </location>
</feature>
<keyword evidence="5" id="KW-1185">Reference proteome</keyword>
<gene>
    <name evidence="4" type="ORF">DN730_12850</name>
</gene>
<protein>
    <recommendedName>
        <fullName evidence="3">Flagellar hook-length control protein-like C-terminal domain-containing protein</fullName>
    </recommendedName>
</protein>
<feature type="compositionally biased region" description="Polar residues" evidence="2">
    <location>
        <begin position="100"/>
        <end position="153"/>
    </location>
</feature>
<dbReference type="Gene3D" id="3.30.750.140">
    <property type="match status" value="1"/>
</dbReference>
<dbReference type="OrthoDB" id="6104403at2"/>
<feature type="coiled-coil region" evidence="1">
    <location>
        <begin position="461"/>
        <end position="488"/>
    </location>
</feature>
<dbReference type="Pfam" id="PF02120">
    <property type="entry name" value="Flg_hook"/>
    <property type="match status" value="1"/>
</dbReference>
<comment type="caution">
    <text evidence="4">The sequence shown here is derived from an EMBL/GenBank/DDBJ whole genome shotgun (WGS) entry which is preliminary data.</text>
</comment>
<evidence type="ECO:0000313" key="4">
    <source>
        <dbReference type="EMBL" id="RDL43630.1"/>
    </source>
</evidence>
<proteinExistence type="predicted"/>
<dbReference type="AlphaFoldDB" id="A0A370U767"/>
<name>A0A370U767_9GAMM</name>